<feature type="signal peptide" evidence="1">
    <location>
        <begin position="1"/>
        <end position="18"/>
    </location>
</feature>
<proteinExistence type="predicted"/>
<reference evidence="2" key="1">
    <citation type="submission" date="2014-11" db="EMBL/GenBank/DDBJ databases">
        <authorList>
            <person name="Amaro Gonzalez C."/>
        </authorList>
    </citation>
    <scope>NUCLEOTIDE SEQUENCE</scope>
</reference>
<sequence length="51" mass="5799">MQCLIVVVVLLGWCQKLAFQDVHCTHFLNVKSRLFFSPSCLSGGFHMGMIR</sequence>
<feature type="chain" id="PRO_5002433666" evidence="1">
    <location>
        <begin position="19"/>
        <end position="51"/>
    </location>
</feature>
<reference evidence="2" key="2">
    <citation type="journal article" date="2015" name="Fish Shellfish Immunol.">
        <title>Early steps in the European eel (Anguilla anguilla)-Vibrio vulnificus interaction in the gills: Role of the RtxA13 toxin.</title>
        <authorList>
            <person name="Callol A."/>
            <person name="Pajuelo D."/>
            <person name="Ebbesson L."/>
            <person name="Teles M."/>
            <person name="MacKenzie S."/>
            <person name="Amaro C."/>
        </authorList>
    </citation>
    <scope>NUCLEOTIDE SEQUENCE</scope>
</reference>
<keyword evidence="1" id="KW-0732">Signal</keyword>
<accession>A0A0E9VFY3</accession>
<dbReference type="AlphaFoldDB" id="A0A0E9VFY3"/>
<organism evidence="2">
    <name type="scientific">Anguilla anguilla</name>
    <name type="common">European freshwater eel</name>
    <name type="synonym">Muraena anguilla</name>
    <dbReference type="NCBI Taxonomy" id="7936"/>
    <lineage>
        <taxon>Eukaryota</taxon>
        <taxon>Metazoa</taxon>
        <taxon>Chordata</taxon>
        <taxon>Craniata</taxon>
        <taxon>Vertebrata</taxon>
        <taxon>Euteleostomi</taxon>
        <taxon>Actinopterygii</taxon>
        <taxon>Neopterygii</taxon>
        <taxon>Teleostei</taxon>
        <taxon>Anguilliformes</taxon>
        <taxon>Anguillidae</taxon>
        <taxon>Anguilla</taxon>
    </lineage>
</organism>
<evidence type="ECO:0000256" key="1">
    <source>
        <dbReference type="SAM" id="SignalP"/>
    </source>
</evidence>
<evidence type="ECO:0000313" key="2">
    <source>
        <dbReference type="EMBL" id="JAH76113.1"/>
    </source>
</evidence>
<name>A0A0E9VFY3_ANGAN</name>
<dbReference type="EMBL" id="GBXM01032464">
    <property type="protein sequence ID" value="JAH76113.1"/>
    <property type="molecule type" value="Transcribed_RNA"/>
</dbReference>
<protein>
    <submittedName>
        <fullName evidence="2">Uncharacterized protein</fullName>
    </submittedName>
</protein>